<evidence type="ECO:0000256" key="2">
    <source>
        <dbReference type="ARBA" id="ARBA00005309"/>
    </source>
</evidence>
<feature type="compositionally biased region" description="Basic and acidic residues" evidence="5">
    <location>
        <begin position="471"/>
        <end position="480"/>
    </location>
</feature>
<dbReference type="PANTHER" id="PTHR12550:SF70">
    <property type="entry name" value="JIL-1 ANCHORING AND STABILIZING PROTEIN, ISOFORM A"/>
    <property type="match status" value="1"/>
</dbReference>
<evidence type="ECO:0000256" key="1">
    <source>
        <dbReference type="ARBA" id="ARBA00004123"/>
    </source>
</evidence>
<dbReference type="Pfam" id="PF11467">
    <property type="entry name" value="LEDGF"/>
    <property type="match status" value="1"/>
</dbReference>
<comment type="subcellular location">
    <subcellularLocation>
        <location evidence="1">Nucleus</location>
    </subcellularLocation>
</comment>
<evidence type="ECO:0000256" key="3">
    <source>
        <dbReference type="ARBA" id="ARBA00023054"/>
    </source>
</evidence>
<dbReference type="OrthoDB" id="62853at2759"/>
<feature type="compositionally biased region" description="Basic and acidic residues" evidence="5">
    <location>
        <begin position="243"/>
        <end position="255"/>
    </location>
</feature>
<reference evidence="7 8" key="1">
    <citation type="submission" date="2013-11" db="EMBL/GenBank/DDBJ databases">
        <title>Genome sequencing of Stegodyphus mimosarum.</title>
        <authorList>
            <person name="Bechsgaard J."/>
        </authorList>
    </citation>
    <scope>NUCLEOTIDE SEQUENCE [LARGE SCALE GENOMIC DNA]</scope>
</reference>
<dbReference type="InterPro" id="IPR036218">
    <property type="entry name" value="HIVI-bd_sf"/>
</dbReference>
<evidence type="ECO:0000313" key="8">
    <source>
        <dbReference type="Proteomes" id="UP000054359"/>
    </source>
</evidence>
<feature type="region of interest" description="Disordered" evidence="5">
    <location>
        <begin position="459"/>
        <end position="480"/>
    </location>
</feature>
<dbReference type="SUPFAM" id="SSF140576">
    <property type="entry name" value="HIV integrase-binding domain"/>
    <property type="match status" value="1"/>
</dbReference>
<feature type="non-terminal residue" evidence="7">
    <location>
        <position position="480"/>
    </location>
</feature>
<feature type="compositionally biased region" description="Basic and acidic residues" evidence="5">
    <location>
        <begin position="175"/>
        <end position="192"/>
    </location>
</feature>
<feature type="domain" description="PWWP" evidence="6">
    <location>
        <begin position="6"/>
        <end position="57"/>
    </location>
</feature>
<dbReference type="AlphaFoldDB" id="A0A087SW11"/>
<dbReference type="SMART" id="SM00293">
    <property type="entry name" value="PWWP"/>
    <property type="match status" value="1"/>
</dbReference>
<dbReference type="EMBL" id="KK112203">
    <property type="protein sequence ID" value="KFM57050.1"/>
    <property type="molecule type" value="Genomic_DNA"/>
</dbReference>
<gene>
    <name evidence="7" type="ORF">X975_01048</name>
</gene>
<dbReference type="STRING" id="407821.A0A087SW11"/>
<evidence type="ECO:0000313" key="7">
    <source>
        <dbReference type="EMBL" id="KFM57050.1"/>
    </source>
</evidence>
<evidence type="ECO:0000256" key="4">
    <source>
        <dbReference type="ARBA" id="ARBA00023242"/>
    </source>
</evidence>
<feature type="region of interest" description="Disordered" evidence="5">
    <location>
        <begin position="175"/>
        <end position="305"/>
    </location>
</feature>
<feature type="compositionally biased region" description="Basic and acidic residues" evidence="5">
    <location>
        <begin position="200"/>
        <end position="210"/>
    </location>
</feature>
<dbReference type="GO" id="GO:0005634">
    <property type="term" value="C:nucleus"/>
    <property type="evidence" value="ECO:0007669"/>
    <property type="project" value="UniProtKB-SubCell"/>
</dbReference>
<dbReference type="InterPro" id="IPR021567">
    <property type="entry name" value="LEDGF_IBD"/>
</dbReference>
<keyword evidence="8" id="KW-1185">Reference proteome</keyword>
<dbReference type="PANTHER" id="PTHR12550">
    <property type="entry name" value="HEPATOMA-DERIVED GROWTH FACTOR-RELATED"/>
    <property type="match status" value="1"/>
</dbReference>
<dbReference type="InterPro" id="IPR000313">
    <property type="entry name" value="PWWP_dom"/>
</dbReference>
<dbReference type="Proteomes" id="UP000054359">
    <property type="component" value="Unassembled WGS sequence"/>
</dbReference>
<dbReference type="Pfam" id="PF00855">
    <property type="entry name" value="PWWP"/>
    <property type="match status" value="1"/>
</dbReference>
<dbReference type="Gene3D" id="2.30.30.140">
    <property type="match status" value="1"/>
</dbReference>
<evidence type="ECO:0000259" key="6">
    <source>
        <dbReference type="PROSITE" id="PS50812"/>
    </source>
</evidence>
<dbReference type="Gene3D" id="1.20.930.10">
    <property type="entry name" value="Conserved domain common to transcription factors TFIIS, elongin A, CRSP70"/>
    <property type="match status" value="1"/>
</dbReference>
<proteinExistence type="inferred from homology"/>
<dbReference type="PROSITE" id="PS50812">
    <property type="entry name" value="PWWP"/>
    <property type="match status" value="1"/>
</dbReference>
<keyword evidence="4" id="KW-0539">Nucleus</keyword>
<dbReference type="OMA" id="HEEYMID"/>
<keyword evidence="3" id="KW-0175">Coiled coil</keyword>
<dbReference type="InterPro" id="IPR035441">
    <property type="entry name" value="TFIIS/LEDGF_dom_sf"/>
</dbReference>
<feature type="compositionally biased region" description="Basic and acidic residues" evidence="5">
    <location>
        <begin position="279"/>
        <end position="301"/>
    </location>
</feature>
<organism evidence="7 8">
    <name type="scientific">Stegodyphus mimosarum</name>
    <name type="common">African social velvet spider</name>
    <dbReference type="NCBI Taxonomy" id="407821"/>
    <lineage>
        <taxon>Eukaryota</taxon>
        <taxon>Metazoa</taxon>
        <taxon>Ecdysozoa</taxon>
        <taxon>Arthropoda</taxon>
        <taxon>Chelicerata</taxon>
        <taxon>Arachnida</taxon>
        <taxon>Araneae</taxon>
        <taxon>Araneomorphae</taxon>
        <taxon>Entelegynae</taxon>
        <taxon>Eresoidea</taxon>
        <taxon>Eresidae</taxon>
        <taxon>Stegodyphus</taxon>
    </lineage>
</organism>
<comment type="similarity">
    <text evidence="2">Belongs to the HDGF family.</text>
</comment>
<name>A0A087SW11_STEMI</name>
<sequence>MPEFKTGELIFGKMRGYQPWPARIQEKIHLNKYSVFFFGTHQTGILKVKDIYPYEKFKEKYGKTQKSKMFNKSLWEIENTPTVAEFVAVNVEENSNNNCQQEKSKKKNKIVEKQKRKLSVDSSEESENEPLSEYIKKLNEVKRISEKVMESDALQLCSVSLVRLSSEECNKAMGKESIEQEGEKEVSKEFAKKVSGNKRSLKEEGKESAKTKTKKDKSSHHNGEKKVQSKSRVIYSSSDEEIQERRSMDKSSPHKGEKKVHSKSEVMYFSSDENVVQKVKNDNLPKEPKSEMETMKKFQEKSDEEIHEEYMIDNLLKEQKSERRNIKKFQETSDEEVLQEEYWMDDLPKEQSSEMENMKKLQETLEKRAEEEVFDELEKLSEIDKLIDESINTLNADVNTCLKAMTELDNLSPNPKVLRGHKIVSTLKKCIKFSKNELIERTAEALGKKFDLDLIKNEEVEESSSGSIPEELDRKSSTLL</sequence>
<dbReference type="CDD" id="cd05834">
    <property type="entry name" value="PWWP_HRP"/>
    <property type="match status" value="1"/>
</dbReference>
<accession>A0A087SW11</accession>
<protein>
    <submittedName>
        <fullName evidence="7">Hepatoma-derived growth factor-related protein 2</fullName>
    </submittedName>
</protein>
<dbReference type="SUPFAM" id="SSF63748">
    <property type="entry name" value="Tudor/PWWP/MBT"/>
    <property type="match status" value="1"/>
</dbReference>
<evidence type="ECO:0000256" key="5">
    <source>
        <dbReference type="SAM" id="MobiDB-lite"/>
    </source>
</evidence>